<sequence length="587" mass="64426">MGEHQTHINSLFLNEETSKQLGSGSRVHRFRHALGKRAAHARKQMYNITRESVKGFFQRNAFVLLTISAVLLGITLALALRPYRMTYRQIKYFSFPGELLMRMLQMLVLPLIVSSLITGMASLGSSASGKMGVRAVIYYMMTTIIAVFIGICMVLIIHPGKGTKKGLRGEGKIDQVHATDAFMDLIRNMFPPNLVEACFRQYKTQYSVRVINRTVVSNTSPAAMLPQHPNRDTNSSGFNYSATIASLPLLPLENALGVWNNVTNALGSFPEVLNFEEVIPGPGSVNGVNALGLVVFSICFGLVIGNMKQKGHALREFFDCLNEAILRMVAVIIWYAPIGILFLIAGKILEMEDLAVMGGQLGLYTLTVIVGLLIHGLCVLPLIYFIITRKNPWIFVAGLLQALVTAFGTSSSSATLPVTFRCLEENNRVDKRITRFVLPVGATINMDGTALYEALAAIFIAQVNNYELDFGQIITISITATAASIGAAGIPQAGLVTMVIVLTSVGLPTEDITLIMAVDWFLDRLRTTVNVLGDSLGAGVVAHLSRHELEMQDAELSNSVLEENEKPYHLIYQENDTHKHLHSETPM</sequence>
<keyword evidence="5 8" id="KW-1133">Transmembrane helix</keyword>
<keyword evidence="4 8" id="KW-0769">Symport</keyword>
<keyword evidence="6 8" id="KW-0472">Membrane</keyword>
<dbReference type="SUPFAM" id="SSF118215">
    <property type="entry name" value="Proton glutamate symport protein"/>
    <property type="match status" value="1"/>
</dbReference>
<evidence type="ECO:0000256" key="6">
    <source>
        <dbReference type="ARBA" id="ARBA00023136"/>
    </source>
</evidence>
<dbReference type="GO" id="GO:0015501">
    <property type="term" value="F:glutamate:sodium symporter activity"/>
    <property type="evidence" value="ECO:0007669"/>
    <property type="project" value="TreeGrafter"/>
</dbReference>
<dbReference type="PANTHER" id="PTHR11958">
    <property type="entry name" value="SODIUM/DICARBOXYLATE SYMPORTER-RELATED"/>
    <property type="match status" value="1"/>
</dbReference>
<dbReference type="PROSITE" id="PS00713">
    <property type="entry name" value="NA_DICARBOXYL_SYMP_1"/>
    <property type="match status" value="1"/>
</dbReference>
<evidence type="ECO:0000256" key="4">
    <source>
        <dbReference type="ARBA" id="ARBA00022847"/>
    </source>
</evidence>
<dbReference type="GO" id="GO:0015175">
    <property type="term" value="F:neutral L-amino acid transmembrane transporter activity"/>
    <property type="evidence" value="ECO:0007669"/>
    <property type="project" value="TreeGrafter"/>
</dbReference>
<feature type="transmembrane region" description="Helical" evidence="8">
    <location>
        <begin position="361"/>
        <end position="387"/>
    </location>
</feature>
<feature type="transmembrane region" description="Helical" evidence="8">
    <location>
        <begin position="325"/>
        <end position="349"/>
    </location>
</feature>
<feature type="transmembrane region" description="Helical" evidence="8">
    <location>
        <begin position="436"/>
        <end position="461"/>
    </location>
</feature>
<comment type="similarity">
    <text evidence="8">Belongs to the dicarboxylate/amino acid:cation symporter (DAACS) (TC 2.A.23) family.</text>
</comment>
<keyword evidence="7" id="KW-0325">Glycoprotein</keyword>
<evidence type="ECO:0000256" key="5">
    <source>
        <dbReference type="ARBA" id="ARBA00022989"/>
    </source>
</evidence>
<dbReference type="EMBL" id="GDAY02002322">
    <property type="protein sequence ID" value="JAV49110.1"/>
    <property type="molecule type" value="Transcribed_RNA"/>
</dbReference>
<organism evidence="9">
    <name type="scientific">Agkistrodon contortrix contortrix</name>
    <name type="common">Southern copperhead</name>
    <dbReference type="NCBI Taxonomy" id="8713"/>
    <lineage>
        <taxon>Eukaryota</taxon>
        <taxon>Metazoa</taxon>
        <taxon>Chordata</taxon>
        <taxon>Craniata</taxon>
        <taxon>Vertebrata</taxon>
        <taxon>Euteleostomi</taxon>
        <taxon>Lepidosauria</taxon>
        <taxon>Squamata</taxon>
        <taxon>Bifurcata</taxon>
        <taxon>Unidentata</taxon>
        <taxon>Episquamata</taxon>
        <taxon>Toxicofera</taxon>
        <taxon>Serpentes</taxon>
        <taxon>Colubroidea</taxon>
        <taxon>Viperidae</taxon>
        <taxon>Crotalinae</taxon>
        <taxon>Agkistrodon</taxon>
    </lineage>
</organism>
<dbReference type="PRINTS" id="PR00173">
    <property type="entry name" value="EDTRNSPORT"/>
</dbReference>
<feature type="transmembrane region" description="Helical" evidence="8">
    <location>
        <begin position="393"/>
        <end position="416"/>
    </location>
</feature>
<keyword evidence="2 8" id="KW-0813">Transport</keyword>
<dbReference type="GO" id="GO:0005313">
    <property type="term" value="F:L-glutamate transmembrane transporter activity"/>
    <property type="evidence" value="ECO:0007669"/>
    <property type="project" value="TreeGrafter"/>
</dbReference>
<feature type="transmembrane region" description="Helical" evidence="8">
    <location>
        <begin position="136"/>
        <end position="158"/>
    </location>
</feature>
<dbReference type="InterPro" id="IPR001991">
    <property type="entry name" value="Na-dicarboxylate_symporter"/>
</dbReference>
<dbReference type="GO" id="GO:0005886">
    <property type="term" value="C:plasma membrane"/>
    <property type="evidence" value="ECO:0007669"/>
    <property type="project" value="TreeGrafter"/>
</dbReference>
<evidence type="ECO:0000256" key="3">
    <source>
        <dbReference type="ARBA" id="ARBA00022692"/>
    </source>
</evidence>
<dbReference type="PANTHER" id="PTHR11958:SF67">
    <property type="entry name" value="EXCITATORY AMINO ACID TRANSPORTER 4"/>
    <property type="match status" value="1"/>
</dbReference>
<name>A0A1W7RDA2_AGKCO</name>
<reference evidence="9" key="2">
    <citation type="submission" date="2017-04" db="EMBL/GenBank/DDBJ databases">
        <title>Venomic assessment of a copperhead snake (Agkistrodon contortrix) produced by parthenogenesis.</title>
        <authorList>
            <person name="Calvete J.J."/>
            <person name="Casewell N."/>
            <person name="Wuster W."/>
            <person name="Rokyta D.R."/>
            <person name="Storey D."/>
            <person name="Smith C.S."/>
            <person name="Schuett G.W."/>
            <person name="Booth W."/>
        </authorList>
    </citation>
    <scope>NUCLEOTIDE SEQUENCE</scope>
    <source>
        <strain evidence="9">KW1091</strain>
        <tissue evidence="9">Venom gland</tissue>
    </source>
</reference>
<dbReference type="AlphaFoldDB" id="A0A1W7RDA2"/>
<protein>
    <recommendedName>
        <fullName evidence="8">Amino acid transporter</fullName>
    </recommendedName>
</protein>
<comment type="subcellular location">
    <subcellularLocation>
        <location evidence="1 8">Membrane</location>
        <topology evidence="1 8">Multi-pass membrane protein</topology>
    </subcellularLocation>
</comment>
<feature type="transmembrane region" description="Helical" evidence="8">
    <location>
        <begin position="104"/>
        <end position="124"/>
    </location>
</feature>
<dbReference type="InterPro" id="IPR018107">
    <property type="entry name" value="Na-dicarboxylate_symporter_CS"/>
</dbReference>
<feature type="transmembrane region" description="Helical" evidence="8">
    <location>
        <begin position="288"/>
        <end position="305"/>
    </location>
</feature>
<feature type="transmembrane region" description="Helical" evidence="8">
    <location>
        <begin position="473"/>
        <end position="502"/>
    </location>
</feature>
<reference evidence="9" key="1">
    <citation type="journal article" date="2015" name="G3 (Bethesda)">
        <title>Post-transcriptional mechanisms contribute little to phenotypic variation in snake venoms.</title>
        <authorList>
            <person name="Rokyta D.R."/>
            <person name="Margres M.J."/>
            <person name="Calvin K."/>
        </authorList>
    </citation>
    <scope>NUCLEOTIDE SEQUENCE</scope>
    <source>
        <strain evidence="9">KW1091</strain>
        <tissue evidence="9">Venom gland</tissue>
    </source>
</reference>
<evidence type="ECO:0000256" key="8">
    <source>
        <dbReference type="RuleBase" id="RU361216"/>
    </source>
</evidence>
<evidence type="ECO:0000256" key="1">
    <source>
        <dbReference type="ARBA" id="ARBA00004141"/>
    </source>
</evidence>
<evidence type="ECO:0000256" key="2">
    <source>
        <dbReference type="ARBA" id="ARBA00022448"/>
    </source>
</evidence>
<feature type="transmembrane region" description="Helical" evidence="8">
    <location>
        <begin position="61"/>
        <end position="83"/>
    </location>
</feature>
<dbReference type="InterPro" id="IPR036458">
    <property type="entry name" value="Na:dicarbo_symporter_sf"/>
</dbReference>
<dbReference type="PROSITE" id="PS00714">
    <property type="entry name" value="NA_DICARBOXYL_SYMP_2"/>
    <property type="match status" value="1"/>
</dbReference>
<dbReference type="InterPro" id="IPR050746">
    <property type="entry name" value="DAACS"/>
</dbReference>
<keyword evidence="3 8" id="KW-0812">Transmembrane</keyword>
<evidence type="ECO:0000256" key="7">
    <source>
        <dbReference type="ARBA" id="ARBA00023180"/>
    </source>
</evidence>
<dbReference type="Pfam" id="PF00375">
    <property type="entry name" value="SDF"/>
    <property type="match status" value="1"/>
</dbReference>
<evidence type="ECO:0000313" key="9">
    <source>
        <dbReference type="EMBL" id="JAV49110.1"/>
    </source>
</evidence>
<accession>A0A1W7RDA2</accession>
<dbReference type="Gene3D" id="1.10.3860.10">
    <property type="entry name" value="Sodium:dicarboxylate symporter"/>
    <property type="match status" value="2"/>
</dbReference>
<proteinExistence type="inferred from homology"/>